<gene>
    <name evidence="2" type="ORF">A2907_00745</name>
</gene>
<accession>A0A1F5C6Y1</accession>
<evidence type="ECO:0000313" key="2">
    <source>
        <dbReference type="EMBL" id="OGD38608.1"/>
    </source>
</evidence>
<evidence type="ECO:0008006" key="4">
    <source>
        <dbReference type="Google" id="ProtNLM"/>
    </source>
</evidence>
<dbReference type="InterPro" id="IPR007497">
    <property type="entry name" value="SIMPL/DUF541"/>
</dbReference>
<dbReference type="Pfam" id="PF04402">
    <property type="entry name" value="SIMPL"/>
    <property type="match status" value="1"/>
</dbReference>
<name>A0A1F5C6Y1_9BACT</name>
<comment type="caution">
    <text evidence="2">The sequence shown here is derived from an EMBL/GenBank/DDBJ whole genome shotgun (WGS) entry which is preliminary data.</text>
</comment>
<dbReference type="InterPro" id="IPR052022">
    <property type="entry name" value="26kDa_periplasmic_antigen"/>
</dbReference>
<reference evidence="2 3" key="1">
    <citation type="journal article" date="2016" name="Nat. Commun.">
        <title>Thousands of microbial genomes shed light on interconnected biogeochemical processes in an aquifer system.</title>
        <authorList>
            <person name="Anantharaman K."/>
            <person name="Brown C.T."/>
            <person name="Hug L.A."/>
            <person name="Sharon I."/>
            <person name="Castelle C.J."/>
            <person name="Probst A.J."/>
            <person name="Thomas B.C."/>
            <person name="Singh A."/>
            <person name="Wilkins M.J."/>
            <person name="Karaoz U."/>
            <person name="Brodie E.L."/>
            <person name="Williams K.H."/>
            <person name="Hubbard S.S."/>
            <person name="Banfield J.F."/>
        </authorList>
    </citation>
    <scope>NUCLEOTIDE SEQUENCE [LARGE SCALE GENOMIC DNA]</scope>
</reference>
<evidence type="ECO:0000256" key="1">
    <source>
        <dbReference type="SAM" id="Phobius"/>
    </source>
</evidence>
<dbReference type="PANTHER" id="PTHR34387">
    <property type="entry name" value="SLR1258 PROTEIN"/>
    <property type="match status" value="1"/>
</dbReference>
<dbReference type="AlphaFoldDB" id="A0A1F5C6Y1"/>
<protein>
    <recommendedName>
        <fullName evidence="4">26 kDa periplasmic immunogenic protein</fullName>
    </recommendedName>
</protein>
<dbReference type="Gene3D" id="3.30.70.2970">
    <property type="entry name" value="Protein of unknown function (DUF541), domain 2"/>
    <property type="match status" value="1"/>
</dbReference>
<feature type="transmembrane region" description="Helical" evidence="1">
    <location>
        <begin position="38"/>
        <end position="56"/>
    </location>
</feature>
<dbReference type="GO" id="GO:0006974">
    <property type="term" value="P:DNA damage response"/>
    <property type="evidence" value="ECO:0007669"/>
    <property type="project" value="TreeGrafter"/>
</dbReference>
<keyword evidence="1" id="KW-0472">Membrane</keyword>
<dbReference type="Proteomes" id="UP000177947">
    <property type="component" value="Unassembled WGS sequence"/>
</dbReference>
<dbReference type="Gene3D" id="3.30.110.170">
    <property type="entry name" value="Protein of unknown function (DUF541), domain 1"/>
    <property type="match status" value="1"/>
</dbReference>
<dbReference type="PANTHER" id="PTHR34387:SF2">
    <property type="entry name" value="SLR1258 PROTEIN"/>
    <property type="match status" value="1"/>
</dbReference>
<keyword evidence="1" id="KW-0812">Transmembrane</keyword>
<sequence>MFCHYNHEHGENTPDSSEQIKHCQYCKGRSIFHGLVKLFLIVLIIFFSLWSVESIVSSKLKSREMKNIKAEKTLSVSAEGKVVATPDLSTINFSVMTEAKTAKEAQTQNTNKMNGVIEYLKTIGIDKKDIKTTSYYLSPKYNYPDGRSVLVGYILTNSINIKVRDFNILGDLIAKSVDLGINQIGDVQFSIENPDILKAEAGGLAIKNAGEKAKTLAMQAGVRLGKIITFSESESSPIYPYYMKSAEMGMGGGGVAPQLEQGSQEIKVTANIIFEIE</sequence>
<keyword evidence="1" id="KW-1133">Transmembrane helix</keyword>
<evidence type="ECO:0000313" key="3">
    <source>
        <dbReference type="Proteomes" id="UP000177947"/>
    </source>
</evidence>
<proteinExistence type="predicted"/>
<organism evidence="2 3">
    <name type="scientific">Candidatus Azambacteria bacterium RIFCSPLOWO2_01_FULL_37_9</name>
    <dbReference type="NCBI Taxonomy" id="1797297"/>
    <lineage>
        <taxon>Bacteria</taxon>
        <taxon>Candidatus Azamiibacteriota</taxon>
    </lineage>
</organism>
<dbReference type="EMBL" id="MEYQ01000039">
    <property type="protein sequence ID" value="OGD38608.1"/>
    <property type="molecule type" value="Genomic_DNA"/>
</dbReference>